<dbReference type="EMBL" id="JAHVHU010000006">
    <property type="protein sequence ID" value="MBY5957709.1"/>
    <property type="molecule type" value="Genomic_DNA"/>
</dbReference>
<evidence type="ECO:0000313" key="2">
    <source>
        <dbReference type="Proteomes" id="UP000753961"/>
    </source>
</evidence>
<dbReference type="Proteomes" id="UP000753961">
    <property type="component" value="Unassembled WGS sequence"/>
</dbReference>
<name>A0A953HMB1_9BACT</name>
<reference evidence="1" key="1">
    <citation type="submission" date="2021-06" db="EMBL/GenBank/DDBJ databases">
        <title>44 bacteria genomes isolated from Dapeng, Shenzhen.</title>
        <authorList>
            <person name="Zheng W."/>
            <person name="Yu S."/>
            <person name="Huang Y."/>
        </authorList>
    </citation>
    <scope>NUCLEOTIDE SEQUENCE</scope>
    <source>
        <strain evidence="1">DP5N28-2</strain>
    </source>
</reference>
<dbReference type="AlphaFoldDB" id="A0A953HMB1"/>
<gene>
    <name evidence="1" type="ORF">KUV50_06185</name>
</gene>
<comment type="caution">
    <text evidence="1">The sequence shown here is derived from an EMBL/GenBank/DDBJ whole genome shotgun (WGS) entry which is preliminary data.</text>
</comment>
<evidence type="ECO:0000313" key="1">
    <source>
        <dbReference type="EMBL" id="MBY5957709.1"/>
    </source>
</evidence>
<evidence type="ECO:0008006" key="3">
    <source>
        <dbReference type="Google" id="ProtNLM"/>
    </source>
</evidence>
<protein>
    <recommendedName>
        <fullName evidence="3">Lipocalin-like domain-containing protein</fullName>
    </recommendedName>
</protein>
<organism evidence="1 2">
    <name type="scientific">Membranihabitans marinus</name>
    <dbReference type="NCBI Taxonomy" id="1227546"/>
    <lineage>
        <taxon>Bacteria</taxon>
        <taxon>Pseudomonadati</taxon>
        <taxon>Bacteroidota</taxon>
        <taxon>Saprospiria</taxon>
        <taxon>Saprospirales</taxon>
        <taxon>Saprospiraceae</taxon>
        <taxon>Membranihabitans</taxon>
    </lineage>
</organism>
<keyword evidence="2" id="KW-1185">Reference proteome</keyword>
<dbReference type="RefSeq" id="WP_222579232.1">
    <property type="nucleotide sequence ID" value="NZ_JAHVHU010000006.1"/>
</dbReference>
<sequence>MDKFVGRWKMVPERSEVQVDVDKKENIYTIQQVRNNMMMIHSEWQTRDDKNGFLGYTIHTDGVPRKASGTDWKYVTKVRGKNKLTTSKLEDNQVRSMEIREVLDTGELKVTSIHIGESGEQSKNVVYYQKVDSTG</sequence>
<proteinExistence type="predicted"/>
<accession>A0A953HMB1</accession>